<dbReference type="GO" id="GO:0003849">
    <property type="term" value="F:3-deoxy-7-phosphoheptulonate synthase activity"/>
    <property type="evidence" value="ECO:0007669"/>
    <property type="project" value="UniProtKB-EC"/>
</dbReference>
<dbReference type="Pfam" id="PF02852">
    <property type="entry name" value="Pyr_redox_dim"/>
    <property type="match status" value="1"/>
</dbReference>
<comment type="function">
    <text evidence="20">Catalyzes the reduction of glutathione disulfide (GSSG) to reduced glutathione (GSH).</text>
</comment>
<evidence type="ECO:0000313" key="25">
    <source>
        <dbReference type="Proteomes" id="UP001178507"/>
    </source>
</evidence>
<dbReference type="GO" id="GO:0009073">
    <property type="term" value="P:aromatic amino acid family biosynthetic process"/>
    <property type="evidence" value="ECO:0007669"/>
    <property type="project" value="UniProtKB-KW"/>
</dbReference>
<proteinExistence type="inferred from homology"/>
<dbReference type="InterPro" id="IPR013785">
    <property type="entry name" value="Aldolase_TIM"/>
</dbReference>
<comment type="similarity">
    <text evidence="6">Belongs to the ribose 5-phosphate isomerase family.</text>
</comment>
<feature type="binding site" evidence="17">
    <location>
        <position position="1339"/>
    </location>
    <ligand>
        <name>Mn(2+)</name>
        <dbReference type="ChEBI" id="CHEBI:29035"/>
    </ligand>
</feature>
<dbReference type="InterPro" id="IPR012999">
    <property type="entry name" value="Pyr_OxRdtase_I_AS"/>
</dbReference>
<keyword evidence="25" id="KW-1185">Reference proteome</keyword>
<dbReference type="Pfam" id="PF09832">
    <property type="entry name" value="DUF2059"/>
    <property type="match status" value="1"/>
</dbReference>
<dbReference type="NCBIfam" id="NF001924">
    <property type="entry name" value="PRK00702.1"/>
    <property type="match status" value="1"/>
</dbReference>
<evidence type="ECO:0000256" key="14">
    <source>
        <dbReference type="ARBA" id="ARBA00023235"/>
    </source>
</evidence>
<dbReference type="InterPro" id="IPR004099">
    <property type="entry name" value="Pyr_nucl-diS_OxRdtase_dimer"/>
</dbReference>
<keyword evidence="15 18" id="KW-0676">Redox-active center</keyword>
<evidence type="ECO:0000256" key="17">
    <source>
        <dbReference type="PIRSR" id="PIRSR602480-1"/>
    </source>
</evidence>
<dbReference type="GO" id="GO:0050660">
    <property type="term" value="F:flavin adenine dinucleotide binding"/>
    <property type="evidence" value="ECO:0007669"/>
    <property type="project" value="InterPro"/>
</dbReference>
<dbReference type="SUPFAM" id="SSF55424">
    <property type="entry name" value="FAD/NAD-linked reductases, dimerisation (C-terminal) domain"/>
    <property type="match status" value="1"/>
</dbReference>
<dbReference type="SUPFAM" id="SSF100950">
    <property type="entry name" value="NagB/RpiA/CoA transferase-like"/>
    <property type="match status" value="1"/>
</dbReference>
<dbReference type="PANTHER" id="PTHR21337">
    <property type="entry name" value="PHOSPHO-2-DEHYDRO-3-DEOXYHEPTONATE ALDOLASE 1, 2"/>
    <property type="match status" value="1"/>
</dbReference>
<comment type="catalytic activity">
    <reaction evidence="16 19">
        <text>D-erythrose 4-phosphate + phosphoenolpyruvate + H2O = 7-phospho-2-dehydro-3-deoxy-D-arabino-heptonate + phosphate</text>
        <dbReference type="Rhea" id="RHEA:14717"/>
        <dbReference type="ChEBI" id="CHEBI:15377"/>
        <dbReference type="ChEBI" id="CHEBI:16897"/>
        <dbReference type="ChEBI" id="CHEBI:43474"/>
        <dbReference type="ChEBI" id="CHEBI:58394"/>
        <dbReference type="ChEBI" id="CHEBI:58702"/>
        <dbReference type="EC" id="2.5.1.54"/>
    </reaction>
</comment>
<keyword evidence="17" id="KW-0104">Cadmium</keyword>
<dbReference type="Gene3D" id="3.30.390.30">
    <property type="match status" value="1"/>
</dbReference>
<dbReference type="Pfam" id="PF07992">
    <property type="entry name" value="Pyr_redox_2"/>
    <property type="match status" value="1"/>
</dbReference>
<dbReference type="CDD" id="cd01398">
    <property type="entry name" value="RPI_A"/>
    <property type="match status" value="1"/>
</dbReference>
<dbReference type="NCBIfam" id="NF004776">
    <property type="entry name" value="PRK06116.1"/>
    <property type="match status" value="1"/>
</dbReference>
<dbReference type="PANTHER" id="PTHR21337:SF0">
    <property type="entry name" value="PHOSPHO-2-DEHYDRO-3-DEOXYHEPTONATE ALDOLASE"/>
    <property type="match status" value="1"/>
</dbReference>
<evidence type="ECO:0000256" key="9">
    <source>
        <dbReference type="ARBA" id="ARBA00022679"/>
    </source>
</evidence>
<dbReference type="GO" id="GO:0008652">
    <property type="term" value="P:amino acid biosynthetic process"/>
    <property type="evidence" value="ECO:0007669"/>
    <property type="project" value="UniProtKB-KW"/>
</dbReference>
<comment type="cofactor">
    <cofactor evidence="17">
        <name>Mn(2+)</name>
        <dbReference type="ChEBI" id="CHEBI:29035"/>
    </cofactor>
    <cofactor evidence="17">
        <name>Co(2+)</name>
        <dbReference type="ChEBI" id="CHEBI:48828"/>
    </cofactor>
    <cofactor evidence="17">
        <name>Cd(2+)</name>
        <dbReference type="ChEBI" id="CHEBI:48775"/>
    </cofactor>
    <text evidence="17">Binds 1 divalent cation per subunit. The enzyme is active with manganese, cobalt or cadmium ions.</text>
</comment>
<dbReference type="GO" id="GO:0004751">
    <property type="term" value="F:ribose-5-phosphate isomerase activity"/>
    <property type="evidence" value="ECO:0007669"/>
    <property type="project" value="UniProtKB-EC"/>
</dbReference>
<evidence type="ECO:0000256" key="3">
    <source>
        <dbReference type="ARBA" id="ARBA00004688"/>
    </source>
</evidence>
<keyword evidence="17" id="KW-0170">Cobalt</keyword>
<gene>
    <name evidence="24" type="ORF">EVOR1521_LOCUS16374</name>
</gene>
<dbReference type="EC" id="1.8.1.7" evidence="20"/>
<evidence type="ECO:0000256" key="4">
    <source>
        <dbReference type="ARBA" id="ARBA00004988"/>
    </source>
</evidence>
<evidence type="ECO:0000256" key="7">
    <source>
        <dbReference type="ARBA" id="ARBA00008911"/>
    </source>
</evidence>
<dbReference type="PRINTS" id="PR00368">
    <property type="entry name" value="FADPNR"/>
</dbReference>
<dbReference type="Pfam" id="PF01474">
    <property type="entry name" value="DAHP_synth_2"/>
    <property type="match status" value="1"/>
</dbReference>
<dbReference type="Proteomes" id="UP001178507">
    <property type="component" value="Unassembled WGS sequence"/>
</dbReference>
<dbReference type="GO" id="GO:0004362">
    <property type="term" value="F:glutathione-disulfide reductase (NADPH) activity"/>
    <property type="evidence" value="ECO:0007669"/>
    <property type="project" value="UniProtKB-EC"/>
</dbReference>
<dbReference type="PRINTS" id="PR00411">
    <property type="entry name" value="PNDRDTASEI"/>
</dbReference>
<comment type="cofactor">
    <cofactor evidence="2 20">
        <name>FAD</name>
        <dbReference type="ChEBI" id="CHEBI:57692"/>
    </cofactor>
</comment>
<evidence type="ECO:0000256" key="8">
    <source>
        <dbReference type="ARBA" id="ARBA00022630"/>
    </source>
</evidence>
<evidence type="ECO:0000259" key="23">
    <source>
        <dbReference type="Pfam" id="PF09832"/>
    </source>
</evidence>
<keyword evidence="8 18" id="KW-0285">Flavoprotein</keyword>
<dbReference type="NCBIfam" id="TIGR00021">
    <property type="entry name" value="rpiA"/>
    <property type="match status" value="1"/>
</dbReference>
<comment type="catalytic activity">
    <reaction evidence="1">
        <text>aldehydo-D-ribose 5-phosphate = D-ribulose 5-phosphate</text>
        <dbReference type="Rhea" id="RHEA:14657"/>
        <dbReference type="ChEBI" id="CHEBI:58121"/>
        <dbReference type="ChEBI" id="CHEBI:58273"/>
        <dbReference type="EC" id="5.3.1.6"/>
    </reaction>
</comment>
<comment type="pathway">
    <text evidence="4">Carbohydrate degradation; pentose phosphate pathway; D-ribose 5-phosphate from D-ribulose 5-phosphate (non-oxidative stage): step 1/1.</text>
</comment>
<reference evidence="24" key="1">
    <citation type="submission" date="2023-08" db="EMBL/GenBank/DDBJ databases">
        <authorList>
            <person name="Chen Y."/>
            <person name="Shah S."/>
            <person name="Dougan E. K."/>
            <person name="Thang M."/>
            <person name="Chan C."/>
        </authorList>
    </citation>
    <scope>NUCLEOTIDE SEQUENCE</scope>
</reference>
<comment type="similarity">
    <text evidence="5 18">Belongs to the class-I pyridine nucleotide-disulfide oxidoreductase family.</text>
</comment>
<dbReference type="SUPFAM" id="SSF51905">
    <property type="entry name" value="FAD/NAD(P)-binding domain"/>
    <property type="match status" value="1"/>
</dbReference>
<feature type="binding site" evidence="17">
    <location>
        <position position="1307"/>
    </location>
    <ligand>
        <name>phosphoenolpyruvate</name>
        <dbReference type="ChEBI" id="CHEBI:58702"/>
    </ligand>
</feature>
<evidence type="ECO:0000256" key="15">
    <source>
        <dbReference type="ARBA" id="ARBA00023284"/>
    </source>
</evidence>
<feature type="binding site" evidence="17">
    <location>
        <position position="1380"/>
    </location>
    <ligand>
        <name>Mn(2+)</name>
        <dbReference type="ChEBI" id="CHEBI:29035"/>
    </ligand>
</feature>
<dbReference type="SUPFAM" id="SSF51569">
    <property type="entry name" value="Aldolase"/>
    <property type="match status" value="1"/>
</dbReference>
<name>A0AA36IP41_9DINO</name>
<feature type="binding site" evidence="17">
    <location>
        <position position="1410"/>
    </location>
    <ligand>
        <name>Mn(2+)</name>
        <dbReference type="ChEBI" id="CHEBI:29035"/>
    </ligand>
</feature>
<dbReference type="Gene3D" id="3.20.20.70">
    <property type="entry name" value="Aldolase class I"/>
    <property type="match status" value="1"/>
</dbReference>
<dbReference type="InterPro" id="IPR004788">
    <property type="entry name" value="Ribose5P_isomerase_type_A"/>
</dbReference>
<evidence type="ECO:0000256" key="10">
    <source>
        <dbReference type="ARBA" id="ARBA00022827"/>
    </source>
</evidence>
<evidence type="ECO:0000259" key="22">
    <source>
        <dbReference type="Pfam" id="PF07992"/>
    </source>
</evidence>
<keyword evidence="14" id="KW-0413">Isomerase</keyword>
<feature type="binding site" evidence="17">
    <location>
        <position position="1054"/>
    </location>
    <ligand>
        <name>Mn(2+)</name>
        <dbReference type="ChEBI" id="CHEBI:29035"/>
    </ligand>
</feature>
<comment type="caution">
    <text evidence="24">The sequence shown here is derived from an EMBL/GenBank/DDBJ whole genome shotgun (WGS) entry which is preliminary data.</text>
</comment>
<keyword evidence="9 19" id="KW-0808">Transferase</keyword>
<evidence type="ECO:0000313" key="24">
    <source>
        <dbReference type="EMBL" id="CAJ1391110.1"/>
    </source>
</evidence>
<feature type="domain" description="FAD/NAD(P)-binding" evidence="22">
    <location>
        <begin position="362"/>
        <end position="677"/>
    </location>
</feature>
<dbReference type="PROSITE" id="PS00076">
    <property type="entry name" value="PYRIDINE_REDOX_1"/>
    <property type="match status" value="1"/>
</dbReference>
<dbReference type="GO" id="GO:0006749">
    <property type="term" value="P:glutathione metabolic process"/>
    <property type="evidence" value="ECO:0007669"/>
    <property type="project" value="InterPro"/>
</dbReference>
<feature type="domain" description="Pyridine nucleotide-disulphide oxidoreductase dimerisation" evidence="21">
    <location>
        <begin position="697"/>
        <end position="805"/>
    </location>
</feature>
<comment type="pathway">
    <text evidence="3 19">Metabolic intermediate biosynthesis; chorismate biosynthesis; chorismate from D-erythrose 4-phosphate and phosphoenolpyruvate: step 1/7.</text>
</comment>
<dbReference type="EMBL" id="CAUJNA010002223">
    <property type="protein sequence ID" value="CAJ1391110.1"/>
    <property type="molecule type" value="Genomic_DNA"/>
</dbReference>
<feature type="binding site" evidence="17">
    <location>
        <position position="1276"/>
    </location>
    <ligand>
        <name>phosphoenolpyruvate</name>
        <dbReference type="ChEBI" id="CHEBI:58702"/>
    </ligand>
</feature>
<evidence type="ECO:0000256" key="12">
    <source>
        <dbReference type="ARBA" id="ARBA00023002"/>
    </source>
</evidence>
<evidence type="ECO:0000256" key="20">
    <source>
        <dbReference type="RuleBase" id="RU365040"/>
    </source>
</evidence>
<comment type="similarity">
    <text evidence="7 19">Belongs to the class-II DAHP synthase family.</text>
</comment>
<dbReference type="InterPro" id="IPR002480">
    <property type="entry name" value="DAHP_synth_2"/>
</dbReference>
<dbReference type="InterPro" id="IPR016156">
    <property type="entry name" value="FAD/NAD-linked_Rdtase_dimer_sf"/>
</dbReference>
<accession>A0AA36IP41</accession>
<evidence type="ECO:0000259" key="21">
    <source>
        <dbReference type="Pfam" id="PF02852"/>
    </source>
</evidence>
<evidence type="ECO:0000256" key="11">
    <source>
        <dbReference type="ARBA" id="ARBA00022857"/>
    </source>
</evidence>
<evidence type="ECO:0000256" key="2">
    <source>
        <dbReference type="ARBA" id="ARBA00001974"/>
    </source>
</evidence>
<keyword evidence="10 18" id="KW-0274">FAD</keyword>
<dbReference type="NCBIfam" id="TIGR01358">
    <property type="entry name" value="DAHP_synth_II"/>
    <property type="match status" value="1"/>
</dbReference>
<dbReference type="EC" id="2.5.1.54" evidence="19"/>
<dbReference type="GO" id="GO:0050661">
    <property type="term" value="F:NADP binding"/>
    <property type="evidence" value="ECO:0007669"/>
    <property type="project" value="InterPro"/>
</dbReference>
<dbReference type="SUPFAM" id="SSF75445">
    <property type="entry name" value="D-ribose-5-phosphate isomerase (RpiA), lid domain"/>
    <property type="match status" value="1"/>
</dbReference>
<evidence type="ECO:0000256" key="13">
    <source>
        <dbReference type="ARBA" id="ARBA00023157"/>
    </source>
</evidence>
<keyword evidence="19" id="KW-0028">Amino-acid biosynthesis</keyword>
<dbReference type="InterPro" id="IPR023753">
    <property type="entry name" value="FAD/NAD-binding_dom"/>
</dbReference>
<sequence>MRLGIGTGSTAEAFIAHLAEAVGDGLDITGVPTSERTARLCVEMGIRLESLDDVDELDLTVDGADEIDPNLNLIKGAGGALLREKIVAHASKRMIVIADDSKVVDRLGRFPLPIEVNAFGVETTRRAVEAVARDHGATGDIAIRTARKGESIVTDGGHLIVDASFGHISDPQALACALNAIPGVVENGLFLSMASLAIVAGETGVRELTEISDSHLQAARAAISAIDATDRYDGILPDVAEALKARLLQNNPDLENEILMFVDEEALALAARRGDLEAEAAEIYARALREEDLRAIAEFYRTEAGQALIRNGPIAAREVTEAAAIWQRGIERDLLERVSGRLAEAGLRQAPAAAEGMAGHDYDLFVIGGGSGGVRAGRLAGAMGKRVGLAEEYRMGGTCVIRGCVPKKLFVYASQFSEHFEDAAGYGWHVGDIHFDWPTLIANKDREIERLEGLYRKGLETNGVTIHDSRARLIDRHTIELEATGQQVTADQILIATGGSPNLHTDLPGHELCITSNGAFHLDSLPKSIIIAGGGYIAVEFANIFHGLGVDTTLLYRGQKILGGFDEDLRDHLQDTMIAKGIRVICHQVFDRIERRDDGRLNAFLSKGEQMVVDQVMLALGRHPNTHGLGLDAAGVETDRRGSVVVDDYSRTNVDNIWAVGDVTNRMQLTPVAIHEAMCMLETAFKDNPTKPDYDTVATAVFSQPEIGTAGLTEAEAAERHGDLEVYKTTFRPMHNVLPDRKEKMMMKLIVDAASRIVVGAHVIGPGAGEMAQLLAIPLKARCTKDHFDATMAVHPTAAEELVTLYKPTYLVRQGERIAAHLTGFGRRWQQRSDSARHPVSFLSAYHADMAIDELSGLLIFDHVHNLPAVDAREHGYDRVRLDRSQLRLDREDAGLPDVAYYVYVARPPDDGGPRHHILQSYLDAVLQGYLHQYGEHGARRFVESTAAFDTPIVRDRASPLYPRAVKLAPDEVDLIDTVTAGVTIMADNWTPQSWRNKPILQVPSYPDQDKLAAVEERLRSYPPLVFAGEARALKASLADVAEGRGFLLQGGDCAESFAEHGADNIRDFFRVFLQMAIVLTFGASKPVVKVGRIAGQFAKPRSSDIEKRDGVELPSYRGDIINGIEFDEGSRIPDPERQIMAYRQSAATLNLLRAFAQGGYARLDNVHQWMLGFVADSPQGERYEQLADRISETLDFMASIGMTPENYARLRETEFYTSHEALLLGYEEAMTRVDSTSGEHYTTSGHMIWIGDRTRQADHAHVEFARGIQNPIGLKCGPSLQPDDLLNLIDALNPSNEAGRLTLIARFGHDKVEQHLPALVRAVQREGKKVVWSCDPMHGNTITANGYKTRPFDRVLSEVNAFFDVHQAEGSYPGGIHVEMTGKDVTECMGGAREVTEEQLSDRYHTHCDPRLNADQALELAFLVAERLKNGRKGAESKIAANA</sequence>
<evidence type="ECO:0000256" key="6">
    <source>
        <dbReference type="ARBA" id="ARBA00008088"/>
    </source>
</evidence>
<feature type="domain" description="DUF2059" evidence="23">
    <location>
        <begin position="275"/>
        <end position="331"/>
    </location>
</feature>
<dbReference type="FunFam" id="3.40.50.1360:FF:000001">
    <property type="entry name" value="Ribose-5-phosphate isomerase A"/>
    <property type="match status" value="1"/>
</dbReference>
<evidence type="ECO:0000256" key="18">
    <source>
        <dbReference type="RuleBase" id="RU003691"/>
    </source>
</evidence>
<dbReference type="InterPro" id="IPR036188">
    <property type="entry name" value="FAD/NAD-bd_sf"/>
</dbReference>
<dbReference type="Gene3D" id="3.50.50.60">
    <property type="entry name" value="FAD/NAD(P)-binding domain"/>
    <property type="match status" value="2"/>
</dbReference>
<dbReference type="Gene3D" id="3.40.50.1360">
    <property type="match status" value="1"/>
</dbReference>
<keyword evidence="13" id="KW-1015">Disulfide bond</keyword>
<dbReference type="Gene3D" id="3.30.70.260">
    <property type="match status" value="1"/>
</dbReference>
<dbReference type="InterPro" id="IPR018637">
    <property type="entry name" value="DUF2059"/>
</dbReference>
<dbReference type="InterPro" id="IPR037171">
    <property type="entry name" value="NagB/RpiA_transferase-like"/>
</dbReference>
<keyword evidence="11 20" id="KW-0521">NADP</keyword>
<evidence type="ECO:0000256" key="16">
    <source>
        <dbReference type="ARBA" id="ARBA00047508"/>
    </source>
</evidence>
<keyword evidence="12 18" id="KW-0560">Oxidoreductase</keyword>
<dbReference type="Pfam" id="PF06026">
    <property type="entry name" value="Rib_5-P_isom_A"/>
    <property type="match status" value="1"/>
</dbReference>
<feature type="binding site" evidence="17">
    <location>
        <position position="1093"/>
    </location>
    <ligand>
        <name>phosphoenolpyruvate</name>
        <dbReference type="ChEBI" id="CHEBI:58702"/>
    </ligand>
</feature>
<keyword evidence="19" id="KW-0057">Aromatic amino acid biosynthesis</keyword>
<evidence type="ECO:0000256" key="5">
    <source>
        <dbReference type="ARBA" id="ARBA00007532"/>
    </source>
</evidence>
<dbReference type="GO" id="GO:0009052">
    <property type="term" value="P:pentose-phosphate shunt, non-oxidative branch"/>
    <property type="evidence" value="ECO:0007669"/>
    <property type="project" value="InterPro"/>
</dbReference>
<comment type="catalytic activity">
    <reaction evidence="20">
        <text>2 glutathione + NADP(+) = glutathione disulfide + NADPH + H(+)</text>
        <dbReference type="Rhea" id="RHEA:11740"/>
        <dbReference type="ChEBI" id="CHEBI:15378"/>
        <dbReference type="ChEBI" id="CHEBI:57783"/>
        <dbReference type="ChEBI" id="CHEBI:57925"/>
        <dbReference type="ChEBI" id="CHEBI:58297"/>
        <dbReference type="ChEBI" id="CHEBI:58349"/>
        <dbReference type="EC" id="1.8.1.7"/>
    </reaction>
</comment>
<organism evidence="24 25">
    <name type="scientific">Effrenium voratum</name>
    <dbReference type="NCBI Taxonomy" id="2562239"/>
    <lineage>
        <taxon>Eukaryota</taxon>
        <taxon>Sar</taxon>
        <taxon>Alveolata</taxon>
        <taxon>Dinophyceae</taxon>
        <taxon>Suessiales</taxon>
        <taxon>Symbiodiniaceae</taxon>
        <taxon>Effrenium</taxon>
    </lineage>
</organism>
<evidence type="ECO:0000256" key="19">
    <source>
        <dbReference type="RuleBase" id="RU363071"/>
    </source>
</evidence>
<dbReference type="NCBIfam" id="TIGR01424">
    <property type="entry name" value="gluta_reduc_2"/>
    <property type="match status" value="1"/>
</dbReference>
<evidence type="ECO:0000256" key="1">
    <source>
        <dbReference type="ARBA" id="ARBA00001713"/>
    </source>
</evidence>
<protein>
    <recommendedName>
        <fullName evidence="19 20">Multifunctional fusion protein</fullName>
    </recommendedName>
    <domain>
        <recommendedName>
            <fullName evidence="20">Glutathione reductase</fullName>
            <shortName evidence="20">GRase</shortName>
            <ecNumber evidence="20">1.8.1.7</ecNumber>
        </recommendedName>
    </domain>
    <domain>
        <recommendedName>
            <fullName evidence="19">Phospho-2-dehydro-3-deoxyheptonate aldolase</fullName>
            <ecNumber evidence="19">2.5.1.54</ecNumber>
        </recommendedName>
    </domain>
</protein>
<dbReference type="InterPro" id="IPR006324">
    <property type="entry name" value="GSHR"/>
</dbReference>
<keyword evidence="17" id="KW-0464">Manganese</keyword>